<dbReference type="STRING" id="3821.A0A151SA77"/>
<evidence type="ECO:0000259" key="1">
    <source>
        <dbReference type="Pfam" id="PF16719"/>
    </source>
</evidence>
<keyword evidence="3" id="KW-1185">Reference proteome</keyword>
<name>A0A151SA77_CAJCA</name>
<evidence type="ECO:0000313" key="2">
    <source>
        <dbReference type="EMBL" id="KYP51667.1"/>
    </source>
</evidence>
<dbReference type="Pfam" id="PF16719">
    <property type="entry name" value="SAWADEE"/>
    <property type="match status" value="1"/>
</dbReference>
<evidence type="ECO:0000313" key="3">
    <source>
        <dbReference type="Proteomes" id="UP000075243"/>
    </source>
</evidence>
<dbReference type="GO" id="GO:0003682">
    <property type="term" value="F:chromatin binding"/>
    <property type="evidence" value="ECO:0007669"/>
    <property type="project" value="InterPro"/>
</dbReference>
<protein>
    <recommendedName>
        <fullName evidence="1">SAWADEE domain-containing protein</fullName>
    </recommendedName>
</protein>
<dbReference type="PANTHER" id="PTHR36384:SF1">
    <property type="entry name" value="SAWADEE PROTEIN"/>
    <property type="match status" value="1"/>
</dbReference>
<dbReference type="OMA" id="PCPSYMP"/>
<dbReference type="Gramene" id="C.cajan_27807.t">
    <property type="protein sequence ID" value="C.cajan_27807.t"/>
    <property type="gene ID" value="C.cajan_27807"/>
</dbReference>
<sequence length="315" mass="36442">MLPEKESSERRAAKYATEFRAYRDDAWYTVCVSLEGESLVVKYENFSAENDDVFEASQFSDWEELEDLKERFRPLSKQLQDSECRQLALGGARVCASHAFAHDDVRFYDAVVDGRSSELEHPCTLPQMIMGFRQNHRHAVYYHDRRMEDEDLEGTKNVCMILIANIDKELCPLTITDFLRKHTSISARVFIFPSLSFEVYTRGALMVDSEKEFQELCDFLSNPNCIITSSTGRPWVILEKLVGLKNIKASIGTLMHISEKRKSGRSNNLKVVRSGTKEFKIASNMRDLFLAFIEHQERLHRKLALEERRIFTAYA</sequence>
<dbReference type="EMBL" id="KQ483434">
    <property type="protein sequence ID" value="KYP51667.1"/>
    <property type="molecule type" value="Genomic_DNA"/>
</dbReference>
<reference evidence="2" key="1">
    <citation type="journal article" date="2012" name="Nat. Biotechnol.">
        <title>Draft genome sequence of pigeonpea (Cajanus cajan), an orphan legume crop of resource-poor farmers.</title>
        <authorList>
            <person name="Varshney R.K."/>
            <person name="Chen W."/>
            <person name="Li Y."/>
            <person name="Bharti A.K."/>
            <person name="Saxena R.K."/>
            <person name="Schlueter J.A."/>
            <person name="Donoghue M.T."/>
            <person name="Azam S."/>
            <person name="Fan G."/>
            <person name="Whaley A.M."/>
            <person name="Farmer A.D."/>
            <person name="Sheridan J."/>
            <person name="Iwata A."/>
            <person name="Tuteja R."/>
            <person name="Penmetsa R.V."/>
            <person name="Wu W."/>
            <person name="Upadhyaya H.D."/>
            <person name="Yang S.P."/>
            <person name="Shah T."/>
            <person name="Saxena K.B."/>
            <person name="Michael T."/>
            <person name="McCombie W.R."/>
            <person name="Yang B."/>
            <person name="Zhang G."/>
            <person name="Yang H."/>
            <person name="Wang J."/>
            <person name="Spillane C."/>
            <person name="Cook D.R."/>
            <person name="May G.D."/>
            <person name="Xu X."/>
            <person name="Jackson S.A."/>
        </authorList>
    </citation>
    <scope>NUCLEOTIDE SEQUENCE [LARGE SCALE GENOMIC DNA]</scope>
</reference>
<proteinExistence type="predicted"/>
<dbReference type="AlphaFoldDB" id="A0A151SA77"/>
<organism evidence="2 3">
    <name type="scientific">Cajanus cajan</name>
    <name type="common">Pigeon pea</name>
    <name type="synonym">Cajanus indicus</name>
    <dbReference type="NCBI Taxonomy" id="3821"/>
    <lineage>
        <taxon>Eukaryota</taxon>
        <taxon>Viridiplantae</taxon>
        <taxon>Streptophyta</taxon>
        <taxon>Embryophyta</taxon>
        <taxon>Tracheophyta</taxon>
        <taxon>Spermatophyta</taxon>
        <taxon>Magnoliopsida</taxon>
        <taxon>eudicotyledons</taxon>
        <taxon>Gunneridae</taxon>
        <taxon>Pentapetalae</taxon>
        <taxon>rosids</taxon>
        <taxon>fabids</taxon>
        <taxon>Fabales</taxon>
        <taxon>Fabaceae</taxon>
        <taxon>Papilionoideae</taxon>
        <taxon>50 kb inversion clade</taxon>
        <taxon>NPAAA clade</taxon>
        <taxon>indigoferoid/millettioid clade</taxon>
        <taxon>Phaseoleae</taxon>
        <taxon>Cajanus</taxon>
    </lineage>
</organism>
<dbReference type="InterPro" id="IPR032001">
    <property type="entry name" value="SAWADEE_dom"/>
</dbReference>
<gene>
    <name evidence="2" type="ORF">KK1_026435</name>
</gene>
<dbReference type="PANTHER" id="PTHR36384">
    <property type="entry name" value="SAWADEE PROTEIN"/>
    <property type="match status" value="1"/>
</dbReference>
<feature type="domain" description="SAWADEE" evidence="1">
    <location>
        <begin position="14"/>
        <end position="115"/>
    </location>
</feature>
<dbReference type="Proteomes" id="UP000075243">
    <property type="component" value="Unassembled WGS sequence"/>
</dbReference>
<accession>A0A151SA77</accession>